<sequence length="106" mass="11841">MNNPKIFLAALLLLSLVLLGLIALNKPKQTTRVQALVITQTLTQSLDGNRRFLNIEFSDGDQTMISIPPQTECPANSIVELDKKSALFSDAISYRYVQCNTYTNKH</sequence>
<comment type="caution">
    <text evidence="1">The sequence shown here is derived from an EMBL/GenBank/DDBJ whole genome shotgun (WGS) entry which is preliminary data.</text>
</comment>
<evidence type="ECO:0000313" key="1">
    <source>
        <dbReference type="EMBL" id="KJY67596.1"/>
    </source>
</evidence>
<name>A0A1V0IF27_9VIBR</name>
<protein>
    <submittedName>
        <fullName evidence="1">Uncharacterized protein</fullName>
    </submittedName>
</protein>
<reference evidence="1" key="1">
    <citation type="journal article" date="2015" name="BMC Genomics">
        <title>Genome mining reveals unlocked bioactive potential of marine Gram-negative bacteria.</title>
        <authorList>
            <person name="Machado H."/>
            <person name="Sonnenschein E.C."/>
            <person name="Melchiorsen J."/>
            <person name="Gram L."/>
        </authorList>
    </citation>
    <scope>NUCLEOTIDE SEQUENCE</scope>
    <source>
        <strain evidence="1">S2052</strain>
    </source>
</reference>
<gene>
    <name evidence="1" type="ORF">TW71_21580</name>
</gene>
<dbReference type="GeneID" id="93943247"/>
<dbReference type="AlphaFoldDB" id="A0A1V0IF27"/>
<dbReference type="EMBL" id="JXXR01000026">
    <property type="protein sequence ID" value="KJY67596.1"/>
    <property type="molecule type" value="Genomic_DNA"/>
</dbReference>
<accession>A0A1V0IF27</accession>
<dbReference type="STRING" id="190893.BA953_16975"/>
<proteinExistence type="predicted"/>
<organism evidence="1">
    <name type="scientific">Vibrio coralliilyticus</name>
    <dbReference type="NCBI Taxonomy" id="190893"/>
    <lineage>
        <taxon>Bacteria</taxon>
        <taxon>Pseudomonadati</taxon>
        <taxon>Pseudomonadota</taxon>
        <taxon>Gammaproteobacteria</taxon>
        <taxon>Vibrionales</taxon>
        <taxon>Vibrionaceae</taxon>
        <taxon>Vibrio</taxon>
    </lineage>
</organism>
<dbReference type="RefSeq" id="WP_021458160.1">
    <property type="nucleotide sequence ID" value="NZ_CP063052.1"/>
</dbReference>